<sequence>MAVINRIVVNAGERVVIECISSSAPALITLGSDAKGPLTAFTQSSIYSSEDIGIRKSIHHLRRHNQTCGLGIETSLCAI</sequence>
<gene>
    <name evidence="1" type="ORF">VRS74_10290</name>
</gene>
<keyword evidence="2" id="KW-1185">Reference proteome</keyword>
<accession>A0ABU7GGM1</accession>
<protein>
    <submittedName>
        <fullName evidence="1">Uncharacterized protein</fullName>
    </submittedName>
</protein>
<comment type="caution">
    <text evidence="1">The sequence shown here is derived from an EMBL/GenBank/DDBJ whole genome shotgun (WGS) entry which is preliminary data.</text>
</comment>
<evidence type="ECO:0000313" key="2">
    <source>
        <dbReference type="Proteomes" id="UP001343492"/>
    </source>
</evidence>
<dbReference type="RefSeq" id="WP_354145173.1">
    <property type="nucleotide sequence ID" value="NZ_JAZDQV010000009.1"/>
</dbReference>
<reference evidence="1 2" key="1">
    <citation type="submission" date="2024-01" db="EMBL/GenBank/DDBJ databases">
        <title>The genome sequence of Erythrobacteraceae sp. strain 1XM1-14.</title>
        <authorList>
            <person name="Liu Y."/>
        </authorList>
    </citation>
    <scope>NUCLEOTIDE SEQUENCE [LARGE SCALE GENOMIC DNA]</scope>
    <source>
        <strain evidence="1 2">1XM1-14</strain>
    </source>
</reference>
<proteinExistence type="predicted"/>
<evidence type="ECO:0000313" key="1">
    <source>
        <dbReference type="EMBL" id="MEE1878070.1"/>
    </source>
</evidence>
<name>A0ABU7GGM1_9SPHN</name>
<dbReference type="EMBL" id="JAZDQV010000009">
    <property type="protein sequence ID" value="MEE1878070.1"/>
    <property type="molecule type" value="Genomic_DNA"/>
</dbReference>
<organism evidence="1 2">
    <name type="scientific">Altererythrobacter litoralis</name>
    <dbReference type="NCBI Taxonomy" id="3113904"/>
    <lineage>
        <taxon>Bacteria</taxon>
        <taxon>Pseudomonadati</taxon>
        <taxon>Pseudomonadota</taxon>
        <taxon>Alphaproteobacteria</taxon>
        <taxon>Sphingomonadales</taxon>
        <taxon>Erythrobacteraceae</taxon>
        <taxon>Altererythrobacter</taxon>
    </lineage>
</organism>
<dbReference type="Proteomes" id="UP001343492">
    <property type="component" value="Unassembled WGS sequence"/>
</dbReference>